<feature type="signal peptide" evidence="1">
    <location>
        <begin position="1"/>
        <end position="17"/>
    </location>
</feature>
<evidence type="ECO:0000313" key="4">
    <source>
        <dbReference type="Proteomes" id="UP000641853"/>
    </source>
</evidence>
<organism evidence="3 4">
    <name type="scientific">Aspergillus felis</name>
    <dbReference type="NCBI Taxonomy" id="1287682"/>
    <lineage>
        <taxon>Eukaryota</taxon>
        <taxon>Fungi</taxon>
        <taxon>Dikarya</taxon>
        <taxon>Ascomycota</taxon>
        <taxon>Pezizomycotina</taxon>
        <taxon>Eurotiomycetes</taxon>
        <taxon>Eurotiomycetidae</taxon>
        <taxon>Eurotiales</taxon>
        <taxon>Aspergillaceae</taxon>
        <taxon>Aspergillus</taxon>
        <taxon>Aspergillus subgen. Fumigati</taxon>
    </lineage>
</organism>
<evidence type="ECO:0000256" key="1">
    <source>
        <dbReference type="SAM" id="SignalP"/>
    </source>
</evidence>
<name>A0A8H6V8X7_9EURO</name>
<feature type="chain" id="PRO_5036266910" evidence="1">
    <location>
        <begin position="18"/>
        <end position="158"/>
    </location>
</feature>
<comment type="caution">
    <text evidence="3">The sequence shown here is derived from an EMBL/GenBank/DDBJ whole genome shotgun (WGS) entry which is preliminary data.</text>
</comment>
<dbReference type="EMBL" id="JACBAE010001363">
    <property type="protein sequence ID" value="KAF7161379.1"/>
    <property type="molecule type" value="Genomic_DNA"/>
</dbReference>
<gene>
    <name evidence="2" type="ORF">CNMCM5623_006993</name>
    <name evidence="3" type="ORF">CNMCM7691_001380</name>
</gene>
<keyword evidence="4" id="KW-1185">Reference proteome</keyword>
<dbReference type="Proteomes" id="UP000654922">
    <property type="component" value="Unassembled WGS sequence"/>
</dbReference>
<evidence type="ECO:0000313" key="2">
    <source>
        <dbReference type="EMBL" id="KAF7161379.1"/>
    </source>
</evidence>
<sequence length="158" mass="17629">MKYSMLSIAALVAPALGNPAYYWRQYLSRPMHPADAGTLDIYNQIPSKVHVDVEPQGYKYNLAPEDEAVIPGAPSAQVIFNKDIEVGYVSRDRDTFTYFIRPTTDNDDFDGCVIVTSHCGTLSWCPGYAPSGLTCKAGTNLHVELIPYHRHDDDEFLL</sequence>
<evidence type="ECO:0000313" key="3">
    <source>
        <dbReference type="EMBL" id="KAF7181992.1"/>
    </source>
</evidence>
<dbReference type="AlphaFoldDB" id="A0A8H6V8X7"/>
<dbReference type="EMBL" id="JACBAG010001795">
    <property type="protein sequence ID" value="KAF7181992.1"/>
    <property type="molecule type" value="Genomic_DNA"/>
</dbReference>
<keyword evidence="1" id="KW-0732">Signal</keyword>
<protein>
    <submittedName>
        <fullName evidence="3">Uncharacterized protein</fullName>
    </submittedName>
</protein>
<accession>A0A8H6V8X7</accession>
<proteinExistence type="predicted"/>
<dbReference type="OrthoDB" id="4935409at2759"/>
<reference evidence="3" key="1">
    <citation type="submission" date="2020-06" db="EMBL/GenBank/DDBJ databases">
        <title>Draft genome sequences of strains closely related to Aspergillus parafelis and Aspergillus hiratsukae.</title>
        <authorList>
            <person name="Dos Santos R.A.C."/>
            <person name="Rivero-Menendez O."/>
            <person name="Steenwyk J.L."/>
            <person name="Mead M.E."/>
            <person name="Goldman G.H."/>
            <person name="Alastruey-Izquierdo A."/>
            <person name="Rokas A."/>
        </authorList>
    </citation>
    <scope>NUCLEOTIDE SEQUENCE</scope>
    <source>
        <strain evidence="2">CNM-CM5623</strain>
        <strain evidence="3">CNM-CM7691</strain>
    </source>
</reference>
<dbReference type="Proteomes" id="UP000641853">
    <property type="component" value="Unassembled WGS sequence"/>
</dbReference>